<organism evidence="10 11">
    <name type="scientific">Cytobacillus purgationiresistens</name>
    <dbReference type="NCBI Taxonomy" id="863449"/>
    <lineage>
        <taxon>Bacteria</taxon>
        <taxon>Bacillati</taxon>
        <taxon>Bacillota</taxon>
        <taxon>Bacilli</taxon>
        <taxon>Bacillales</taxon>
        <taxon>Bacillaceae</taxon>
        <taxon>Cytobacillus</taxon>
    </lineage>
</organism>
<keyword evidence="6 7" id="KW-0472">Membrane</keyword>
<keyword evidence="3" id="KW-0547">Nucleotide-binding</keyword>
<feature type="transmembrane region" description="Helical" evidence="7">
    <location>
        <begin position="153"/>
        <end position="173"/>
    </location>
</feature>
<evidence type="ECO:0000259" key="9">
    <source>
        <dbReference type="PROSITE" id="PS50929"/>
    </source>
</evidence>
<dbReference type="GO" id="GO:0005524">
    <property type="term" value="F:ATP binding"/>
    <property type="evidence" value="ECO:0007669"/>
    <property type="project" value="UniProtKB-KW"/>
</dbReference>
<evidence type="ECO:0000256" key="4">
    <source>
        <dbReference type="ARBA" id="ARBA00022840"/>
    </source>
</evidence>
<dbReference type="Gene3D" id="3.40.50.300">
    <property type="entry name" value="P-loop containing nucleotide triphosphate hydrolases"/>
    <property type="match status" value="1"/>
</dbReference>
<comment type="subcellular location">
    <subcellularLocation>
        <location evidence="1">Cell membrane</location>
        <topology evidence="1">Multi-pass membrane protein</topology>
    </subcellularLocation>
</comment>
<dbReference type="Proteomes" id="UP001238088">
    <property type="component" value="Unassembled WGS sequence"/>
</dbReference>
<dbReference type="SUPFAM" id="SSF52540">
    <property type="entry name" value="P-loop containing nucleoside triphosphate hydrolases"/>
    <property type="match status" value="1"/>
</dbReference>
<dbReference type="InterPro" id="IPR039421">
    <property type="entry name" value="Type_1_exporter"/>
</dbReference>
<keyword evidence="2 7" id="KW-0812">Transmembrane</keyword>
<protein>
    <submittedName>
        <fullName evidence="10">ATP-binding cassette subfamily C protein</fullName>
    </submittedName>
</protein>
<feature type="transmembrane region" description="Helical" evidence="7">
    <location>
        <begin position="69"/>
        <end position="92"/>
    </location>
</feature>
<sequence>MKDLLFFIKQIHTYAGKMLYINLFAMTMIGLLDGIGVLLLVPMISMTGIVDLGLEESPIANLFSVFNEIPITLGLPIILCVYVFIVILHHVVERSVMIGNTKIQIGFLRYLRTETYEKVLRANWSFFIRKRKSDLINLLLSEVARTSSGTNSVLQLFSSFIFSLIQIAIALWLSVKITLFVLVAGLFIVYLNRRYLKKSHALGSRNYELGKNFLAGMTDQINGIKDIKSNNLVESRMSWVRTMTAKMEEEQVEYTRIRMTSQLNYKISSAIFLALFIVVSVNIFHAQAGELLLIILIFSRLWPRVAGIQASLEQIASTLPSFKAVKSLQIECVDSAEFLNANSSDIKPILFQKGFEFRNIHFRYNKDQEYALKDINIFIPANQMTAIVGRSGAGKSTLIDLIMGLNEAEKGEIFIDNKQLTKENLFALRQSIGYVPQDPFLFNESIRENLLLVAPEATEEQLWDALEFASAAGFVRMLSDGLDTLIGDRGIKLSGGERQRLVLARAILRKPPLLVLDEATSSLDTESERKIQEALDKLKGTLTIVVIAHRLSTIRNADQVIVLEQGEVIQQGGFQQLSEEQNQMFSKLLGRQLEVM</sequence>
<evidence type="ECO:0000256" key="5">
    <source>
        <dbReference type="ARBA" id="ARBA00022989"/>
    </source>
</evidence>
<feature type="transmembrane region" description="Helical" evidence="7">
    <location>
        <begin position="263"/>
        <end position="284"/>
    </location>
</feature>
<feature type="transmembrane region" description="Helical" evidence="7">
    <location>
        <begin position="179"/>
        <end position="196"/>
    </location>
</feature>
<dbReference type="PROSITE" id="PS00211">
    <property type="entry name" value="ABC_TRANSPORTER_1"/>
    <property type="match status" value="1"/>
</dbReference>
<dbReference type="Gene3D" id="1.20.1560.10">
    <property type="entry name" value="ABC transporter type 1, transmembrane domain"/>
    <property type="match status" value="1"/>
</dbReference>
<keyword evidence="4 10" id="KW-0067">ATP-binding</keyword>
<name>A0ABU0AI64_9BACI</name>
<evidence type="ECO:0000256" key="7">
    <source>
        <dbReference type="SAM" id="Phobius"/>
    </source>
</evidence>
<evidence type="ECO:0000313" key="11">
    <source>
        <dbReference type="Proteomes" id="UP001238088"/>
    </source>
</evidence>
<dbReference type="InterPro" id="IPR011527">
    <property type="entry name" value="ABC1_TM_dom"/>
</dbReference>
<dbReference type="PANTHER" id="PTHR24221:SF654">
    <property type="entry name" value="ATP-BINDING CASSETTE SUB-FAMILY B MEMBER 6"/>
    <property type="match status" value="1"/>
</dbReference>
<dbReference type="PROSITE" id="PS50929">
    <property type="entry name" value="ABC_TM1F"/>
    <property type="match status" value="1"/>
</dbReference>
<comment type="caution">
    <text evidence="10">The sequence shown here is derived from an EMBL/GenBank/DDBJ whole genome shotgun (WGS) entry which is preliminary data.</text>
</comment>
<dbReference type="PROSITE" id="PS50893">
    <property type="entry name" value="ABC_TRANSPORTER_2"/>
    <property type="match status" value="1"/>
</dbReference>
<dbReference type="InterPro" id="IPR003593">
    <property type="entry name" value="AAA+_ATPase"/>
</dbReference>
<dbReference type="InterPro" id="IPR027417">
    <property type="entry name" value="P-loop_NTPase"/>
</dbReference>
<dbReference type="Pfam" id="PF00664">
    <property type="entry name" value="ABC_membrane"/>
    <property type="match status" value="1"/>
</dbReference>
<gene>
    <name evidence="10" type="ORF">J2S17_002826</name>
</gene>
<evidence type="ECO:0000259" key="8">
    <source>
        <dbReference type="PROSITE" id="PS50893"/>
    </source>
</evidence>
<reference evidence="10 11" key="1">
    <citation type="submission" date="2023-07" db="EMBL/GenBank/DDBJ databases">
        <title>Genomic Encyclopedia of Type Strains, Phase IV (KMG-IV): sequencing the most valuable type-strain genomes for metagenomic binning, comparative biology and taxonomic classification.</title>
        <authorList>
            <person name="Goeker M."/>
        </authorList>
    </citation>
    <scope>NUCLEOTIDE SEQUENCE [LARGE SCALE GENOMIC DNA]</scope>
    <source>
        <strain evidence="10 11">DSM 23494</strain>
    </source>
</reference>
<feature type="transmembrane region" description="Helical" evidence="7">
    <location>
        <begin position="21"/>
        <end position="49"/>
    </location>
</feature>
<accession>A0ABU0AI64</accession>
<dbReference type="InterPro" id="IPR017871">
    <property type="entry name" value="ABC_transporter-like_CS"/>
</dbReference>
<dbReference type="SMART" id="SM00382">
    <property type="entry name" value="AAA"/>
    <property type="match status" value="1"/>
</dbReference>
<dbReference type="EMBL" id="JAUSUB010000011">
    <property type="protein sequence ID" value="MDQ0270940.1"/>
    <property type="molecule type" value="Genomic_DNA"/>
</dbReference>
<dbReference type="InterPro" id="IPR036640">
    <property type="entry name" value="ABC1_TM_sf"/>
</dbReference>
<keyword evidence="11" id="KW-1185">Reference proteome</keyword>
<dbReference type="Pfam" id="PF00005">
    <property type="entry name" value="ABC_tran"/>
    <property type="match status" value="1"/>
</dbReference>
<keyword evidence="5 7" id="KW-1133">Transmembrane helix</keyword>
<dbReference type="RefSeq" id="WP_307475762.1">
    <property type="nucleotide sequence ID" value="NZ_JAUSUB010000011.1"/>
</dbReference>
<evidence type="ECO:0000256" key="1">
    <source>
        <dbReference type="ARBA" id="ARBA00004651"/>
    </source>
</evidence>
<dbReference type="InterPro" id="IPR003439">
    <property type="entry name" value="ABC_transporter-like_ATP-bd"/>
</dbReference>
<evidence type="ECO:0000256" key="3">
    <source>
        <dbReference type="ARBA" id="ARBA00022741"/>
    </source>
</evidence>
<evidence type="ECO:0000256" key="6">
    <source>
        <dbReference type="ARBA" id="ARBA00023136"/>
    </source>
</evidence>
<evidence type="ECO:0000313" key="10">
    <source>
        <dbReference type="EMBL" id="MDQ0270940.1"/>
    </source>
</evidence>
<dbReference type="PANTHER" id="PTHR24221">
    <property type="entry name" value="ATP-BINDING CASSETTE SUB-FAMILY B"/>
    <property type="match status" value="1"/>
</dbReference>
<dbReference type="SUPFAM" id="SSF90123">
    <property type="entry name" value="ABC transporter transmembrane region"/>
    <property type="match status" value="1"/>
</dbReference>
<feature type="domain" description="ABC transmembrane type-1" evidence="9">
    <location>
        <begin position="34"/>
        <end position="317"/>
    </location>
</feature>
<proteinExistence type="predicted"/>
<feature type="domain" description="ABC transporter" evidence="8">
    <location>
        <begin position="355"/>
        <end position="590"/>
    </location>
</feature>
<evidence type="ECO:0000256" key="2">
    <source>
        <dbReference type="ARBA" id="ARBA00022692"/>
    </source>
</evidence>